<dbReference type="InterPro" id="IPR050890">
    <property type="entry name" value="PTS_EIIA_component"/>
</dbReference>
<dbReference type="SUPFAM" id="SSF51261">
    <property type="entry name" value="Duplicated hybrid motif"/>
    <property type="match status" value="1"/>
</dbReference>
<evidence type="ECO:0000256" key="6">
    <source>
        <dbReference type="ARBA" id="ARBA00022777"/>
    </source>
</evidence>
<gene>
    <name evidence="8" type="ORF">JZO67_003756</name>
</gene>
<dbReference type="Proteomes" id="UP000664357">
    <property type="component" value="Unassembled WGS sequence"/>
</dbReference>
<dbReference type="InterPro" id="IPR001127">
    <property type="entry name" value="PTS_EIIA_1_perm"/>
</dbReference>
<comment type="subcellular location">
    <subcellularLocation>
        <location evidence="1">Cytoplasm</location>
    </subcellularLocation>
</comment>
<dbReference type="RefSeq" id="WP_207704921.1">
    <property type="nucleotide sequence ID" value="NZ_JAFREL020000003.1"/>
</dbReference>
<accession>A0ABV0ET13</accession>
<proteinExistence type="predicted"/>
<organism evidence="8 9">
    <name type="scientific">Candidatus Enterococcus ferrettii</name>
    <dbReference type="NCBI Taxonomy" id="2815324"/>
    <lineage>
        <taxon>Bacteria</taxon>
        <taxon>Bacillati</taxon>
        <taxon>Bacillota</taxon>
        <taxon>Bacilli</taxon>
        <taxon>Lactobacillales</taxon>
        <taxon>Enterococcaceae</taxon>
        <taxon>Enterococcus</taxon>
    </lineage>
</organism>
<keyword evidence="6" id="KW-0418">Kinase</keyword>
<keyword evidence="9" id="KW-1185">Reference proteome</keyword>
<keyword evidence="3" id="KW-0762">Sugar transport</keyword>
<evidence type="ECO:0000256" key="5">
    <source>
        <dbReference type="ARBA" id="ARBA00022683"/>
    </source>
</evidence>
<feature type="domain" description="PTS EIIA type-1" evidence="7">
    <location>
        <begin position="29"/>
        <end position="133"/>
    </location>
</feature>
<evidence type="ECO:0000313" key="9">
    <source>
        <dbReference type="Proteomes" id="UP000664357"/>
    </source>
</evidence>
<evidence type="ECO:0000256" key="4">
    <source>
        <dbReference type="ARBA" id="ARBA00022679"/>
    </source>
</evidence>
<dbReference type="EMBL" id="JAFREL020000003">
    <property type="protein sequence ID" value="MEO1771775.1"/>
    <property type="molecule type" value="Genomic_DNA"/>
</dbReference>
<evidence type="ECO:0000313" key="8">
    <source>
        <dbReference type="EMBL" id="MEO1771775.1"/>
    </source>
</evidence>
<evidence type="ECO:0000256" key="3">
    <source>
        <dbReference type="ARBA" id="ARBA00022597"/>
    </source>
</evidence>
<reference evidence="8 9" key="1">
    <citation type="submission" date="2024-02" db="EMBL/GenBank/DDBJ databases">
        <title>The Genome Sequence of Enterococcus sp. DIV0159.</title>
        <authorList>
            <person name="Earl A."/>
            <person name="Manson A."/>
            <person name="Gilmore M."/>
            <person name="Sanders J."/>
            <person name="Shea T."/>
            <person name="Howe W."/>
            <person name="Livny J."/>
            <person name="Cuomo C."/>
            <person name="Neafsey D."/>
            <person name="Birren B."/>
        </authorList>
    </citation>
    <scope>NUCLEOTIDE SEQUENCE [LARGE SCALE GENOMIC DNA]</scope>
    <source>
        <strain evidence="8 9">665A</strain>
    </source>
</reference>
<evidence type="ECO:0000256" key="2">
    <source>
        <dbReference type="ARBA" id="ARBA00022448"/>
    </source>
</evidence>
<dbReference type="Gene3D" id="2.70.70.10">
    <property type="entry name" value="Glucose Permease (Domain IIA)"/>
    <property type="match status" value="1"/>
</dbReference>
<evidence type="ECO:0000259" key="7">
    <source>
        <dbReference type="PROSITE" id="PS51093"/>
    </source>
</evidence>
<dbReference type="PANTHER" id="PTHR45008:SF1">
    <property type="entry name" value="PTS SYSTEM GLUCOSE-SPECIFIC EIIA COMPONENT"/>
    <property type="match status" value="1"/>
</dbReference>
<keyword evidence="2" id="KW-0813">Transport</keyword>
<dbReference type="NCBIfam" id="TIGR00830">
    <property type="entry name" value="PTBA"/>
    <property type="match status" value="1"/>
</dbReference>
<dbReference type="InterPro" id="IPR011055">
    <property type="entry name" value="Dup_hybrid_motif"/>
</dbReference>
<dbReference type="Pfam" id="PF00358">
    <property type="entry name" value="PTS_EIIA_1"/>
    <property type="match status" value="1"/>
</dbReference>
<protein>
    <submittedName>
        <fullName evidence="8">PTS system, sugar-specific IIA component</fullName>
    </submittedName>
</protein>
<keyword evidence="5" id="KW-0598">Phosphotransferase system</keyword>
<evidence type="ECO:0000256" key="1">
    <source>
        <dbReference type="ARBA" id="ARBA00004496"/>
    </source>
</evidence>
<sequence length="155" mass="17281">MLTKFFKKKTTEVYQPIEGKLIPLQEVSDSVFSQKLMGDGFAIEPQSEELYSPIKGIVKSIFPTKHALIVESDVGIKVLIHIGIDTVELAGEGIEVLVEEGQRVDQNTLMARINLAFIRKKGKSTDILIVFPEIKNQALDFELTGKTYLLATLEC</sequence>
<comment type="caution">
    <text evidence="8">The sequence shown here is derived from an EMBL/GenBank/DDBJ whole genome shotgun (WGS) entry which is preliminary data.</text>
</comment>
<keyword evidence="4" id="KW-0808">Transferase</keyword>
<name>A0ABV0ET13_9ENTE</name>
<dbReference type="PANTHER" id="PTHR45008">
    <property type="entry name" value="PTS SYSTEM GLUCOSE-SPECIFIC EIIA COMPONENT"/>
    <property type="match status" value="1"/>
</dbReference>
<dbReference type="PROSITE" id="PS51093">
    <property type="entry name" value="PTS_EIIA_TYPE_1"/>
    <property type="match status" value="1"/>
</dbReference>
<dbReference type="PROSITE" id="PS00371">
    <property type="entry name" value="PTS_EIIA_TYPE_1_HIS"/>
    <property type="match status" value="1"/>
</dbReference>